<dbReference type="AlphaFoldDB" id="A0A1I4P7W4"/>
<dbReference type="EMBL" id="FOTR01000010">
    <property type="protein sequence ID" value="SFM23881.1"/>
    <property type="molecule type" value="Genomic_DNA"/>
</dbReference>
<evidence type="ECO:0000259" key="2">
    <source>
        <dbReference type="Pfam" id="PF00156"/>
    </source>
</evidence>
<proteinExistence type="inferred from homology"/>
<gene>
    <name evidence="4" type="ORF">SAMN04487943_110126</name>
</gene>
<keyword evidence="5" id="KW-1185">Reference proteome</keyword>
<dbReference type="InterPro" id="IPR029057">
    <property type="entry name" value="PRTase-like"/>
</dbReference>
<dbReference type="Gene3D" id="3.40.50.2020">
    <property type="match status" value="1"/>
</dbReference>
<dbReference type="PANTHER" id="PTHR47505:SF1">
    <property type="entry name" value="DNA UTILIZATION PROTEIN YHGH"/>
    <property type="match status" value="1"/>
</dbReference>
<dbReference type="Pfam" id="PF00156">
    <property type="entry name" value="Pribosyltran"/>
    <property type="match status" value="1"/>
</dbReference>
<comment type="similarity">
    <text evidence="1">Belongs to the ComF/GntX family.</text>
</comment>
<dbReference type="SUPFAM" id="SSF53271">
    <property type="entry name" value="PRTase-like"/>
    <property type="match status" value="1"/>
</dbReference>
<evidence type="ECO:0000313" key="4">
    <source>
        <dbReference type="EMBL" id="SFM23881.1"/>
    </source>
</evidence>
<name>A0A1I4P7W4_9BACI</name>
<dbReference type="Pfam" id="PF18912">
    <property type="entry name" value="DZR_2"/>
    <property type="match status" value="1"/>
</dbReference>
<evidence type="ECO:0000313" key="5">
    <source>
        <dbReference type="Proteomes" id="UP000198565"/>
    </source>
</evidence>
<reference evidence="5" key="1">
    <citation type="submission" date="2016-10" db="EMBL/GenBank/DDBJ databases">
        <authorList>
            <person name="Varghese N."/>
            <person name="Submissions S."/>
        </authorList>
    </citation>
    <scope>NUCLEOTIDE SEQUENCE [LARGE SCALE GENOMIC DNA]</scope>
    <source>
        <strain evidence="5">CGMCC 1.4250</strain>
    </source>
</reference>
<dbReference type="InterPro" id="IPR044005">
    <property type="entry name" value="DZR_2"/>
</dbReference>
<dbReference type="InterPro" id="IPR051910">
    <property type="entry name" value="ComF/GntX_DNA_util-trans"/>
</dbReference>
<dbReference type="CDD" id="cd06223">
    <property type="entry name" value="PRTases_typeI"/>
    <property type="match status" value="1"/>
</dbReference>
<dbReference type="STRING" id="334253.SAMN04487943_110126"/>
<dbReference type="InterPro" id="IPR000836">
    <property type="entry name" value="PRTase_dom"/>
</dbReference>
<protein>
    <submittedName>
        <fullName evidence="4">Competence protein ComFC</fullName>
    </submittedName>
</protein>
<dbReference type="RefSeq" id="WP_091484912.1">
    <property type="nucleotide sequence ID" value="NZ_FOTR01000010.1"/>
</dbReference>
<sequence length="232" mass="27259">MMYCLKCQDWISQPVTWSTLFLPNEQTQLCDSCQSQLKRIAGTICERCGRQMPNETMCEDCNKWQSNKKYRDTLLFNRSLFQYTPFMQEVITQWKYRGDYQLKDIFSPYIKKEIRNFYPTKSFTIVPIPLTNERLHDRAFNQAIAIAEIIAHHHKNPVIHALSRNVSHSEKQSKKSRQQRITTKNPFFLTKSLETDVLLVDDIYTTGMTIHHAAKLLQEAGCAHIYSFTLVR</sequence>
<dbReference type="PANTHER" id="PTHR47505">
    <property type="entry name" value="DNA UTILIZATION PROTEIN YHGH"/>
    <property type="match status" value="1"/>
</dbReference>
<evidence type="ECO:0000256" key="1">
    <source>
        <dbReference type="ARBA" id="ARBA00008007"/>
    </source>
</evidence>
<accession>A0A1I4P7W4</accession>
<organism evidence="4 5">
    <name type="scientific">Gracilibacillus orientalis</name>
    <dbReference type="NCBI Taxonomy" id="334253"/>
    <lineage>
        <taxon>Bacteria</taxon>
        <taxon>Bacillati</taxon>
        <taxon>Bacillota</taxon>
        <taxon>Bacilli</taxon>
        <taxon>Bacillales</taxon>
        <taxon>Bacillaceae</taxon>
        <taxon>Gracilibacillus</taxon>
    </lineage>
</organism>
<feature type="domain" description="Phosphoribosyltransferase" evidence="2">
    <location>
        <begin position="145"/>
        <end position="231"/>
    </location>
</feature>
<evidence type="ECO:0000259" key="3">
    <source>
        <dbReference type="Pfam" id="PF18912"/>
    </source>
</evidence>
<dbReference type="Proteomes" id="UP000198565">
    <property type="component" value="Unassembled WGS sequence"/>
</dbReference>
<dbReference type="OrthoDB" id="9779910at2"/>
<feature type="domain" description="Double zinc ribbon" evidence="3">
    <location>
        <begin position="24"/>
        <end position="61"/>
    </location>
</feature>